<dbReference type="GeneID" id="122131683"/>
<feature type="domain" description="Potassium channel" evidence="10">
    <location>
        <begin position="99"/>
        <end position="120"/>
    </location>
</feature>
<organism evidence="11 12">
    <name type="scientific">Clupea harengus</name>
    <name type="common">Atlantic herring</name>
    <dbReference type="NCBI Taxonomy" id="7950"/>
    <lineage>
        <taxon>Eukaryota</taxon>
        <taxon>Metazoa</taxon>
        <taxon>Chordata</taxon>
        <taxon>Craniata</taxon>
        <taxon>Vertebrata</taxon>
        <taxon>Euteleostomi</taxon>
        <taxon>Actinopterygii</taxon>
        <taxon>Neopterygii</taxon>
        <taxon>Teleostei</taxon>
        <taxon>Clupei</taxon>
        <taxon>Clupeiformes</taxon>
        <taxon>Clupeoidei</taxon>
        <taxon>Clupeidae</taxon>
        <taxon>Clupea</taxon>
    </lineage>
</organism>
<evidence type="ECO:0000256" key="2">
    <source>
        <dbReference type="ARBA" id="ARBA00022448"/>
    </source>
</evidence>
<evidence type="ECO:0000256" key="4">
    <source>
        <dbReference type="ARBA" id="ARBA00022958"/>
    </source>
</evidence>
<protein>
    <submittedName>
        <fullName evidence="12">Potassium channel subfamily K member 18-like</fullName>
    </submittedName>
</protein>
<evidence type="ECO:0000256" key="1">
    <source>
        <dbReference type="ARBA" id="ARBA00004141"/>
    </source>
</evidence>
<keyword evidence="8" id="KW-0407">Ion channel</keyword>
<dbReference type="GO" id="GO:0015271">
    <property type="term" value="F:outward rectifier potassium channel activity"/>
    <property type="evidence" value="ECO:0007669"/>
    <property type="project" value="TreeGrafter"/>
</dbReference>
<name>A0A8M1KIU6_CLUHA</name>
<evidence type="ECO:0000256" key="8">
    <source>
        <dbReference type="ARBA" id="ARBA00023303"/>
    </source>
</evidence>
<dbReference type="KEGG" id="char:122131683"/>
<comment type="subcellular location">
    <subcellularLocation>
        <location evidence="1">Membrane</location>
        <topology evidence="1">Multi-pass membrane protein</topology>
    </subcellularLocation>
</comment>
<dbReference type="GO" id="GO:0005886">
    <property type="term" value="C:plasma membrane"/>
    <property type="evidence" value="ECO:0007669"/>
    <property type="project" value="TreeGrafter"/>
</dbReference>
<dbReference type="InterPro" id="IPR003280">
    <property type="entry name" value="2pore_dom_K_chnl"/>
</dbReference>
<evidence type="ECO:0000313" key="11">
    <source>
        <dbReference type="Proteomes" id="UP000515152"/>
    </source>
</evidence>
<keyword evidence="6" id="KW-0406">Ion transport</keyword>
<keyword evidence="2" id="KW-0813">Transport</keyword>
<keyword evidence="5 9" id="KW-1133">Transmembrane helix</keyword>
<dbReference type="PANTHER" id="PTHR11003">
    <property type="entry name" value="POTASSIUM CHANNEL, SUBFAMILY K"/>
    <property type="match status" value="1"/>
</dbReference>
<evidence type="ECO:0000256" key="6">
    <source>
        <dbReference type="ARBA" id="ARBA00023065"/>
    </source>
</evidence>
<evidence type="ECO:0000256" key="7">
    <source>
        <dbReference type="ARBA" id="ARBA00023136"/>
    </source>
</evidence>
<dbReference type="Pfam" id="PF07885">
    <property type="entry name" value="Ion_trans_2"/>
    <property type="match status" value="1"/>
</dbReference>
<dbReference type="GO" id="GO:0022841">
    <property type="term" value="F:potassium ion leak channel activity"/>
    <property type="evidence" value="ECO:0007669"/>
    <property type="project" value="TreeGrafter"/>
</dbReference>
<reference evidence="12" key="1">
    <citation type="submission" date="2025-08" db="UniProtKB">
        <authorList>
            <consortium name="RefSeq"/>
        </authorList>
    </citation>
    <scope>IDENTIFICATION</scope>
</reference>
<evidence type="ECO:0000313" key="12">
    <source>
        <dbReference type="RefSeq" id="XP_042562258.1"/>
    </source>
</evidence>
<proteinExistence type="predicted"/>
<sequence length="130" mass="15174">MSLATNGDPNERSRCYKFFWTLFPHVFLILSLVVYAGLGAAIFWKIEGQRILTEKDQQPYREFVFNLTAQINKSAPPDTLFKDVDKMLRKDLKAIWLQHPENWSFYGSLFFCCTVFTTVGKCHIYTTSFL</sequence>
<dbReference type="OrthoDB" id="297496at2759"/>
<dbReference type="InterPro" id="IPR013099">
    <property type="entry name" value="K_chnl_dom"/>
</dbReference>
<evidence type="ECO:0000259" key="10">
    <source>
        <dbReference type="Pfam" id="PF07885"/>
    </source>
</evidence>
<feature type="transmembrane region" description="Helical" evidence="9">
    <location>
        <begin position="20"/>
        <end position="44"/>
    </location>
</feature>
<dbReference type="GO" id="GO:0030322">
    <property type="term" value="P:stabilization of membrane potential"/>
    <property type="evidence" value="ECO:0007669"/>
    <property type="project" value="TreeGrafter"/>
</dbReference>
<accession>A0A8M1KIU6</accession>
<dbReference type="PANTHER" id="PTHR11003:SF346">
    <property type="entry name" value="POTASSIUM CHANNEL SUBFAMILY K MEMBER 18"/>
    <property type="match status" value="1"/>
</dbReference>
<dbReference type="AlphaFoldDB" id="A0A8M1KIU6"/>
<evidence type="ECO:0000256" key="3">
    <source>
        <dbReference type="ARBA" id="ARBA00022692"/>
    </source>
</evidence>
<evidence type="ECO:0000256" key="5">
    <source>
        <dbReference type="ARBA" id="ARBA00022989"/>
    </source>
</evidence>
<dbReference type="RefSeq" id="XP_042562258.1">
    <property type="nucleotide sequence ID" value="XM_042706324.1"/>
</dbReference>
<dbReference type="Proteomes" id="UP000515152">
    <property type="component" value="Unplaced"/>
</dbReference>
<keyword evidence="7 9" id="KW-0472">Membrane</keyword>
<keyword evidence="3 9" id="KW-0812">Transmembrane</keyword>
<keyword evidence="11" id="KW-1185">Reference proteome</keyword>
<evidence type="ECO:0000256" key="9">
    <source>
        <dbReference type="SAM" id="Phobius"/>
    </source>
</evidence>
<keyword evidence="4" id="KW-0630">Potassium</keyword>
<gene>
    <name evidence="12" type="primary">LOC122131683</name>
</gene>